<accession>A0ACD0NRX0</accession>
<proteinExistence type="predicted"/>
<organism evidence="1 2">
    <name type="scientific">Violaceomyces palustris</name>
    <dbReference type="NCBI Taxonomy" id="1673888"/>
    <lineage>
        <taxon>Eukaryota</taxon>
        <taxon>Fungi</taxon>
        <taxon>Dikarya</taxon>
        <taxon>Basidiomycota</taxon>
        <taxon>Ustilaginomycotina</taxon>
        <taxon>Ustilaginomycetes</taxon>
        <taxon>Violaceomycetales</taxon>
        <taxon>Violaceomycetaceae</taxon>
        <taxon>Violaceomyces</taxon>
    </lineage>
</organism>
<reference evidence="1 2" key="1">
    <citation type="journal article" date="2018" name="Mol. Biol. Evol.">
        <title>Broad Genomic Sampling Reveals a Smut Pathogenic Ancestry of the Fungal Clade Ustilaginomycotina.</title>
        <authorList>
            <person name="Kijpornyongpan T."/>
            <person name="Mondo S.J."/>
            <person name="Barry K."/>
            <person name="Sandor L."/>
            <person name="Lee J."/>
            <person name="Lipzen A."/>
            <person name="Pangilinan J."/>
            <person name="LaButti K."/>
            <person name="Hainaut M."/>
            <person name="Henrissat B."/>
            <person name="Grigoriev I.V."/>
            <person name="Spatafora J.W."/>
            <person name="Aime M.C."/>
        </authorList>
    </citation>
    <scope>NUCLEOTIDE SEQUENCE [LARGE SCALE GENOMIC DNA]</scope>
    <source>
        <strain evidence="1 2">SA 807</strain>
    </source>
</reference>
<keyword evidence="2" id="KW-1185">Reference proteome</keyword>
<evidence type="ECO:0000313" key="1">
    <source>
        <dbReference type="EMBL" id="PWN48547.1"/>
    </source>
</evidence>
<dbReference type="Proteomes" id="UP000245626">
    <property type="component" value="Unassembled WGS sequence"/>
</dbReference>
<protein>
    <submittedName>
        <fullName evidence="1">Uncharacterized protein</fullName>
    </submittedName>
</protein>
<name>A0ACD0NRX0_9BASI</name>
<evidence type="ECO:0000313" key="2">
    <source>
        <dbReference type="Proteomes" id="UP000245626"/>
    </source>
</evidence>
<sequence length="584" mass="65076">MRGTIQKRSEEVLVSALREKYKELGLVNVDRGQEGLLEDVRRGSNVEVGSGVGEEEGEEGKRRLPKTPDNKPWAAVFVRPSHLGGVGGDGLQGKPSIYYGKNLYGKGDEVGRGEHGRSPTSLMASRGGSRETKEKIPGRRLSEVGMKGFRVDEDDPKSMRRFREGMEKYDRVFKLRSASEGVRAYVLGNRKVAGGEEGDLGTKAEGDGSGSGTTKSTTTGSLGGSSPKGWASLVDERIESARKAGFFENNKLRGKPLKLDYQEMNPFLNREEFFMNRIVKKQGASPPWVELNSELESETMDFRKRLMDQWVRRASRMILSGPSRDGLQPLKRLRLSEAGGGEEEGDRGSREEVFETTQTSPRDQLGEAQRQPYREETPEGFQIPTSFGEIRTVEVARSYRDREWIERERAYHSLEIDRLNQKIRKYNHLAPFSVRKGLLDRERFLDQVLNDSFPLLVSALSESLTHQSRVGSVPQHGSVSPGGGSVTNERRRGIDVDFWGRPIQGSADVPNGKRDRLNGWLGNGFKDRGETSSSSESHPQAPIRDEQGGRTSSSARTRPSKPEGQGLILTIRRTIEWAKGRVGL</sequence>
<gene>
    <name evidence="1" type="ORF">IE53DRAFT_389238</name>
</gene>
<dbReference type="EMBL" id="KZ820183">
    <property type="protein sequence ID" value="PWN48547.1"/>
    <property type="molecule type" value="Genomic_DNA"/>
</dbReference>